<dbReference type="PROSITE" id="PS50192">
    <property type="entry name" value="T_SNARE"/>
    <property type="match status" value="1"/>
</dbReference>
<dbReference type="GO" id="GO:0031201">
    <property type="term" value="C:SNARE complex"/>
    <property type="evidence" value="ECO:0007669"/>
    <property type="project" value="InterPro"/>
</dbReference>
<dbReference type="GO" id="GO:0008654">
    <property type="term" value="P:phospholipid biosynthetic process"/>
    <property type="evidence" value="ECO:0007669"/>
    <property type="project" value="TreeGrafter"/>
</dbReference>
<keyword evidence="4" id="KW-0175">Coiled coil</keyword>
<organism evidence="8 9">
    <name type="scientific">Powellomyces hirtus</name>
    <dbReference type="NCBI Taxonomy" id="109895"/>
    <lineage>
        <taxon>Eukaryota</taxon>
        <taxon>Fungi</taxon>
        <taxon>Fungi incertae sedis</taxon>
        <taxon>Chytridiomycota</taxon>
        <taxon>Chytridiomycota incertae sedis</taxon>
        <taxon>Chytridiomycetes</taxon>
        <taxon>Spizellomycetales</taxon>
        <taxon>Powellomycetaceae</taxon>
        <taxon>Powellomyces</taxon>
    </lineage>
</organism>
<feature type="transmembrane region" description="Helical" evidence="6">
    <location>
        <begin position="667"/>
        <end position="688"/>
    </location>
</feature>
<dbReference type="InterPro" id="IPR044766">
    <property type="entry name" value="NPSN/SNAP25-like_N_SNARE"/>
</dbReference>
<reference evidence="8 9" key="1">
    <citation type="journal article" date="2019" name="Sci. Rep.">
        <title>Comparative genomics of chytrid fungi reveal insights into the obligate biotrophic and pathogenic lifestyle of Synchytrium endobioticum.</title>
        <authorList>
            <person name="van de Vossenberg B.T.L.H."/>
            <person name="Warris S."/>
            <person name="Nguyen H.D.T."/>
            <person name="van Gent-Pelzer M.P.E."/>
            <person name="Joly D.L."/>
            <person name="van de Geest H.C."/>
            <person name="Bonants P.J.M."/>
            <person name="Smith D.S."/>
            <person name="Levesque C.A."/>
            <person name="van der Lee T.A.J."/>
        </authorList>
    </citation>
    <scope>NUCLEOTIDE SEQUENCE [LARGE SCALE GENOMIC DNA]</scope>
    <source>
        <strain evidence="8 9">CBS 809.83</strain>
    </source>
</reference>
<evidence type="ECO:0000259" key="7">
    <source>
        <dbReference type="PROSITE" id="PS50192"/>
    </source>
</evidence>
<protein>
    <recommendedName>
        <fullName evidence="7">t-SNARE coiled-coil homology domain-containing protein</fullName>
    </recommendedName>
</protein>
<feature type="transmembrane region" description="Helical" evidence="6">
    <location>
        <begin position="325"/>
        <end position="352"/>
    </location>
</feature>
<comment type="caution">
    <text evidence="8">The sequence shown here is derived from an EMBL/GenBank/DDBJ whole genome shotgun (WGS) entry which is preliminary data.</text>
</comment>
<dbReference type="PANTHER" id="PTHR31605">
    <property type="entry name" value="GLYCEROL-3-PHOSPHATE O-ACYLTRANSFERASE 1"/>
    <property type="match status" value="1"/>
</dbReference>
<evidence type="ECO:0000256" key="4">
    <source>
        <dbReference type="SAM" id="Coils"/>
    </source>
</evidence>
<dbReference type="SUPFAM" id="SSF58038">
    <property type="entry name" value="SNARE fusion complex"/>
    <property type="match status" value="1"/>
</dbReference>
<evidence type="ECO:0000256" key="5">
    <source>
        <dbReference type="SAM" id="MobiDB-lite"/>
    </source>
</evidence>
<feature type="transmembrane region" description="Helical" evidence="6">
    <location>
        <begin position="372"/>
        <end position="392"/>
    </location>
</feature>
<accession>A0A507E6N9</accession>
<keyword evidence="6" id="KW-1133">Transmembrane helix</keyword>
<proteinExistence type="predicted"/>
<dbReference type="AlphaFoldDB" id="A0A507E6N9"/>
<evidence type="ECO:0000256" key="3">
    <source>
        <dbReference type="ARBA" id="ARBA00023136"/>
    </source>
</evidence>
<feature type="coiled-coil region" evidence="4">
    <location>
        <begin position="469"/>
        <end position="496"/>
    </location>
</feature>
<dbReference type="SMART" id="SM00563">
    <property type="entry name" value="PlsC"/>
    <property type="match status" value="1"/>
</dbReference>
<feature type="coiled-coil region" evidence="4">
    <location>
        <begin position="634"/>
        <end position="661"/>
    </location>
</feature>
<comment type="subcellular location">
    <subcellularLocation>
        <location evidence="1">Membrane</location>
    </subcellularLocation>
</comment>
<sequence>MTKHSSPAEMTKDKPLLKGPHNTTYATVCAGVTLSMETFYRETNTQGLSNLPKYRGCIIAANHWNMATDIGALMQTCPRKVHFWTKAELFKGPVLVKMFMEAMGCLPVKRNSRSGKKESNDNLFQHTINTLIRGGVIAIFPEGTSHHTAHVTDLKDGASWAALQNAAATADPADYAPVVPVGITYEPIKYTWRNRVHVRYGTPVEMEPFLEEFATDQRSAVKKLTAAIQQGLKSVTINAPDWETLDEAYRMQSVVLGHTACAGDLETITIILDLLKEKSPAFVGVVGQVDEYYLQLKAMGLKDRDLEIGNVPKVISLVSNLAIHLFFALVSLIYILPSFVLHLPWFLIVLYLKHSEKFPESKAQKQIFSSYVLLPMSYTLVYFVLTSLAGATTWWDKVWYFSVLMISGFVFPRAEDYRRQAFNTLGTSRDLAREALSAHIDPIKRKQRTIDERKADGLVNRGTSNETSIEADHKELDDYDEEMTEVLQQIEGILDREISRLRGQEKIEKCSYLKNRLARAKKIHRSIVVETRELSGSRQAEWENKARAYDTQIAKLAQDVEWAEKSAERDGDGGGAGMAKKRMEEQTTKEITSTAIQIQEQTQQSTTRAKRMVEETLEMGLAVKDEVVKQGQQMGKVQEDLEQVDNNLKRAEKQLRVFVRRMATDKIFIIFIMLIVILVIVAIVLYVLKTKGIIDVGEGGITIPAKAVAPADP</sequence>
<feature type="domain" description="T-SNARE coiled-coil homology" evidence="7">
    <location>
        <begin position="596"/>
        <end position="658"/>
    </location>
</feature>
<evidence type="ECO:0000256" key="1">
    <source>
        <dbReference type="ARBA" id="ARBA00004370"/>
    </source>
</evidence>
<name>A0A507E6N9_9FUNG</name>
<evidence type="ECO:0000256" key="6">
    <source>
        <dbReference type="SAM" id="Phobius"/>
    </source>
</evidence>
<dbReference type="GO" id="GO:0016287">
    <property type="term" value="F:glycerone-phosphate O-acyltransferase activity"/>
    <property type="evidence" value="ECO:0007669"/>
    <property type="project" value="TreeGrafter"/>
</dbReference>
<evidence type="ECO:0000256" key="2">
    <source>
        <dbReference type="ARBA" id="ARBA00022448"/>
    </source>
</evidence>
<dbReference type="InterPro" id="IPR000727">
    <property type="entry name" value="T_SNARE_dom"/>
</dbReference>
<dbReference type="PANTHER" id="PTHR31605:SF0">
    <property type="entry name" value="GLYCEROL-3-PHOSPHATE O-ACYLTRANSFERASE 1"/>
    <property type="match status" value="1"/>
</dbReference>
<dbReference type="GO" id="GO:0004366">
    <property type="term" value="F:glycerol-3-phosphate O-acyltransferase activity"/>
    <property type="evidence" value="ECO:0007669"/>
    <property type="project" value="TreeGrafter"/>
</dbReference>
<dbReference type="SUPFAM" id="SSF69593">
    <property type="entry name" value="Glycerol-3-phosphate (1)-acyltransferase"/>
    <property type="match status" value="1"/>
</dbReference>
<gene>
    <name evidence="8" type="ORF">PhCBS80983_g02434</name>
</gene>
<evidence type="ECO:0000313" key="9">
    <source>
        <dbReference type="Proteomes" id="UP000318582"/>
    </source>
</evidence>
<keyword evidence="6" id="KW-0812">Transmembrane</keyword>
<dbReference type="InterPro" id="IPR038407">
    <property type="entry name" value="v-SNARE_N_sf"/>
</dbReference>
<dbReference type="GO" id="GO:0005484">
    <property type="term" value="F:SNAP receptor activity"/>
    <property type="evidence" value="ECO:0007669"/>
    <property type="project" value="InterPro"/>
</dbReference>
<keyword evidence="3 6" id="KW-0472">Membrane</keyword>
<evidence type="ECO:0000313" key="8">
    <source>
        <dbReference type="EMBL" id="TPX59552.1"/>
    </source>
</evidence>
<dbReference type="InterPro" id="IPR052744">
    <property type="entry name" value="GPAT/DAPAT"/>
</dbReference>
<dbReference type="Proteomes" id="UP000318582">
    <property type="component" value="Unassembled WGS sequence"/>
</dbReference>
<dbReference type="Pfam" id="PF12352">
    <property type="entry name" value="V-SNARE_C"/>
    <property type="match status" value="1"/>
</dbReference>
<dbReference type="Gene3D" id="1.20.58.400">
    <property type="entry name" value="t-snare proteins"/>
    <property type="match status" value="1"/>
</dbReference>
<dbReference type="Pfam" id="PF01553">
    <property type="entry name" value="Acyltransferase"/>
    <property type="match status" value="1"/>
</dbReference>
<dbReference type="CDD" id="cd15861">
    <property type="entry name" value="SNARE_SNAP25N_23N_29N_SEC9N"/>
    <property type="match status" value="1"/>
</dbReference>
<dbReference type="SMART" id="SM00397">
    <property type="entry name" value="t_SNARE"/>
    <property type="match status" value="1"/>
</dbReference>
<dbReference type="InterPro" id="IPR002123">
    <property type="entry name" value="Plipid/glycerol_acylTrfase"/>
</dbReference>
<dbReference type="Gene3D" id="1.20.5.110">
    <property type="match status" value="1"/>
</dbReference>
<keyword evidence="2" id="KW-0813">Transport</keyword>
<dbReference type="EMBL" id="QEAQ01000024">
    <property type="protein sequence ID" value="TPX59552.1"/>
    <property type="molecule type" value="Genomic_DNA"/>
</dbReference>
<keyword evidence="9" id="KW-1185">Reference proteome</keyword>
<feature type="region of interest" description="Disordered" evidence="5">
    <location>
        <begin position="565"/>
        <end position="592"/>
    </location>
</feature>